<dbReference type="EMBL" id="WFLM01000001">
    <property type="protein sequence ID" value="KAB8040407.1"/>
    <property type="molecule type" value="Genomic_DNA"/>
</dbReference>
<keyword evidence="3" id="KW-1185">Reference proteome</keyword>
<accession>A0A6N6VXF9</accession>
<evidence type="ECO:0000313" key="3">
    <source>
        <dbReference type="Proteomes" id="UP000437748"/>
    </source>
</evidence>
<organism evidence="2 3">
    <name type="scientific">Silvanigrella paludirubra</name>
    <dbReference type="NCBI Taxonomy" id="2499159"/>
    <lineage>
        <taxon>Bacteria</taxon>
        <taxon>Pseudomonadati</taxon>
        <taxon>Bdellovibrionota</taxon>
        <taxon>Oligoflexia</taxon>
        <taxon>Silvanigrellales</taxon>
        <taxon>Silvanigrellaceae</taxon>
        <taxon>Silvanigrella</taxon>
    </lineage>
</organism>
<dbReference type="Proteomes" id="UP000437748">
    <property type="component" value="Unassembled WGS sequence"/>
</dbReference>
<dbReference type="CDD" id="cd04301">
    <property type="entry name" value="NAT_SF"/>
    <property type="match status" value="1"/>
</dbReference>
<gene>
    <name evidence="2" type="ORF">GCL60_00390</name>
</gene>
<dbReference type="InterPro" id="IPR016181">
    <property type="entry name" value="Acyl_CoA_acyltransferase"/>
</dbReference>
<keyword evidence="2" id="KW-0808">Transferase</keyword>
<dbReference type="AlphaFoldDB" id="A0A6N6VXF9"/>
<dbReference type="Gene3D" id="3.40.630.30">
    <property type="match status" value="1"/>
</dbReference>
<comment type="caution">
    <text evidence="2">The sequence shown here is derived from an EMBL/GenBank/DDBJ whole genome shotgun (WGS) entry which is preliminary data.</text>
</comment>
<dbReference type="SUPFAM" id="SSF55729">
    <property type="entry name" value="Acyl-CoA N-acyltransferases (Nat)"/>
    <property type="match status" value="1"/>
</dbReference>
<sequence length="267" mass="31897">MIYQNGNFDEILLNKFFFIPKKLNNDNYYEFDDLILTKTPYHSSLFNICWVNKINPIYFENSMKKTIEYFSPKPFSLWFYSDDFPDFLNEILNKLSFSKKNNKIGMSYDLNNFDLNKLSIEKHKITEIRSDNELDEFLNVIDEYEPCARGYFKKISKELGFSKDNPYRYFYLSIFDKPISIASLYFHNENCGLFDVFTHPNFRRKGYALNLFLSLLDYAKMNGAKKLFLTTSFSEKSNENKLVEFYKKIGFHEDCKYICFEYEGSGF</sequence>
<dbReference type="RefSeq" id="WP_153417922.1">
    <property type="nucleotide sequence ID" value="NZ_WFLM01000001.1"/>
</dbReference>
<feature type="domain" description="N-acetyltransferase" evidence="1">
    <location>
        <begin position="120"/>
        <end position="267"/>
    </location>
</feature>
<name>A0A6N6VXF9_9BACT</name>
<reference evidence="2 3" key="1">
    <citation type="submission" date="2019-10" db="EMBL/GenBank/DDBJ databases">
        <title>New species of Slilvanegrellaceae.</title>
        <authorList>
            <person name="Pitt A."/>
            <person name="Hahn M.W."/>
        </authorList>
    </citation>
    <scope>NUCLEOTIDE SEQUENCE [LARGE SCALE GENOMIC DNA]</scope>
    <source>
        <strain evidence="2 3">SP-Ram-0.45-NSY-1</strain>
    </source>
</reference>
<protein>
    <submittedName>
        <fullName evidence="2">GNAT family N-acetyltransferase</fullName>
    </submittedName>
</protein>
<evidence type="ECO:0000313" key="2">
    <source>
        <dbReference type="EMBL" id="KAB8040407.1"/>
    </source>
</evidence>
<dbReference type="InterPro" id="IPR000182">
    <property type="entry name" value="GNAT_dom"/>
</dbReference>
<dbReference type="OrthoDB" id="2895575at2"/>
<proteinExistence type="predicted"/>
<evidence type="ECO:0000259" key="1">
    <source>
        <dbReference type="PROSITE" id="PS51186"/>
    </source>
</evidence>
<dbReference type="Pfam" id="PF00583">
    <property type="entry name" value="Acetyltransf_1"/>
    <property type="match status" value="1"/>
</dbReference>
<dbReference type="GO" id="GO:0016747">
    <property type="term" value="F:acyltransferase activity, transferring groups other than amino-acyl groups"/>
    <property type="evidence" value="ECO:0007669"/>
    <property type="project" value="InterPro"/>
</dbReference>
<dbReference type="PROSITE" id="PS51186">
    <property type="entry name" value="GNAT"/>
    <property type="match status" value="1"/>
</dbReference>